<dbReference type="InterPro" id="IPR008271">
    <property type="entry name" value="Ser/Thr_kinase_AS"/>
</dbReference>
<dbReference type="GO" id="GO:0005634">
    <property type="term" value="C:nucleus"/>
    <property type="evidence" value="ECO:0007669"/>
    <property type="project" value="UniProtKB-SubCell"/>
</dbReference>
<feature type="compositionally biased region" description="Low complexity" evidence="11">
    <location>
        <begin position="1078"/>
        <end position="1090"/>
    </location>
</feature>
<keyword evidence="14" id="KW-1185">Reference proteome</keyword>
<protein>
    <submittedName>
        <fullName evidence="13">Related to cyclin dependent kinase C</fullName>
    </submittedName>
</protein>
<keyword evidence="8" id="KW-0539">Nucleus</keyword>
<evidence type="ECO:0000256" key="8">
    <source>
        <dbReference type="ARBA" id="ARBA00023242"/>
    </source>
</evidence>
<keyword evidence="4" id="KW-0808">Transferase</keyword>
<evidence type="ECO:0000256" key="3">
    <source>
        <dbReference type="ARBA" id="ARBA00022527"/>
    </source>
</evidence>
<evidence type="ECO:0000256" key="7">
    <source>
        <dbReference type="ARBA" id="ARBA00022840"/>
    </source>
</evidence>
<feature type="compositionally biased region" description="Basic and acidic residues" evidence="11">
    <location>
        <begin position="279"/>
        <end position="332"/>
    </location>
</feature>
<feature type="binding site" evidence="10">
    <location>
        <position position="588"/>
    </location>
    <ligand>
        <name>ATP</name>
        <dbReference type="ChEBI" id="CHEBI:30616"/>
    </ligand>
</feature>
<dbReference type="PROSITE" id="PS50011">
    <property type="entry name" value="PROTEIN_KINASE_DOM"/>
    <property type="match status" value="1"/>
</dbReference>
<feature type="compositionally biased region" description="Gly residues" evidence="11">
    <location>
        <begin position="924"/>
        <end position="934"/>
    </location>
</feature>
<evidence type="ECO:0000259" key="12">
    <source>
        <dbReference type="PROSITE" id="PS50011"/>
    </source>
</evidence>
<feature type="region of interest" description="Disordered" evidence="11">
    <location>
        <begin position="1"/>
        <end position="413"/>
    </location>
</feature>
<feature type="compositionally biased region" description="Polar residues" evidence="11">
    <location>
        <begin position="984"/>
        <end position="999"/>
    </location>
</feature>
<dbReference type="InterPro" id="IPR011009">
    <property type="entry name" value="Kinase-like_dom_sf"/>
</dbReference>
<dbReference type="GO" id="GO:0004693">
    <property type="term" value="F:cyclin-dependent protein serine/threonine kinase activity"/>
    <property type="evidence" value="ECO:0007669"/>
    <property type="project" value="TreeGrafter"/>
</dbReference>
<dbReference type="PANTHER" id="PTHR24056">
    <property type="entry name" value="CELL DIVISION PROTEIN KINASE"/>
    <property type="match status" value="1"/>
</dbReference>
<comment type="catalytic activity">
    <reaction evidence="9">
        <text>[DNA-directed RNA polymerase] + ATP = phospho-[DNA-directed RNA polymerase] + ADP + H(+)</text>
        <dbReference type="Rhea" id="RHEA:10216"/>
        <dbReference type="Rhea" id="RHEA-COMP:11321"/>
        <dbReference type="Rhea" id="RHEA-COMP:11322"/>
        <dbReference type="ChEBI" id="CHEBI:15378"/>
        <dbReference type="ChEBI" id="CHEBI:30616"/>
        <dbReference type="ChEBI" id="CHEBI:43176"/>
        <dbReference type="ChEBI" id="CHEBI:68546"/>
        <dbReference type="ChEBI" id="CHEBI:456216"/>
        <dbReference type="EC" id="2.7.11.23"/>
    </reaction>
</comment>
<evidence type="ECO:0000313" key="14">
    <source>
        <dbReference type="Proteomes" id="UP000324022"/>
    </source>
</evidence>
<keyword evidence="3" id="KW-0723">Serine/threonine-protein kinase</keyword>
<feature type="region of interest" description="Disordered" evidence="11">
    <location>
        <begin position="910"/>
        <end position="1107"/>
    </location>
</feature>
<dbReference type="PROSITE" id="PS00108">
    <property type="entry name" value="PROTEIN_KINASE_ST"/>
    <property type="match status" value="1"/>
</dbReference>
<feature type="compositionally biased region" description="Basic and acidic residues" evidence="11">
    <location>
        <begin position="146"/>
        <end position="166"/>
    </location>
</feature>
<keyword evidence="6 13" id="KW-0418">Kinase</keyword>
<evidence type="ECO:0000256" key="9">
    <source>
        <dbReference type="ARBA" id="ARBA00049280"/>
    </source>
</evidence>
<comment type="similarity">
    <text evidence="2">Belongs to the protein kinase superfamily. CMGC Ser/Thr protein kinase family. CDC2/CDKX subfamily.</text>
</comment>
<feature type="compositionally biased region" description="Basic and acidic residues" evidence="11">
    <location>
        <begin position="389"/>
        <end position="405"/>
    </location>
</feature>
<evidence type="ECO:0000256" key="11">
    <source>
        <dbReference type="SAM" id="MobiDB-lite"/>
    </source>
</evidence>
<dbReference type="FunFam" id="1.10.510.10:FF:000415">
    <property type="entry name" value="CMGC/CDK/CRK7 protein kinase, variant"/>
    <property type="match status" value="1"/>
</dbReference>
<dbReference type="Proteomes" id="UP000324022">
    <property type="component" value="Unassembled WGS sequence"/>
</dbReference>
<accession>A0A5C3E0F2</accession>
<feature type="compositionally biased region" description="Gly residues" evidence="11">
    <location>
        <begin position="1048"/>
        <end position="1058"/>
    </location>
</feature>
<evidence type="ECO:0000256" key="2">
    <source>
        <dbReference type="ARBA" id="ARBA00006485"/>
    </source>
</evidence>
<evidence type="ECO:0000313" key="13">
    <source>
        <dbReference type="EMBL" id="SPO24164.1"/>
    </source>
</evidence>
<dbReference type="Gene3D" id="1.10.510.10">
    <property type="entry name" value="Transferase(Phosphotransferase) domain 1"/>
    <property type="match status" value="1"/>
</dbReference>
<feature type="compositionally biased region" description="Low complexity" evidence="11">
    <location>
        <begin position="17"/>
        <end position="40"/>
    </location>
</feature>
<gene>
    <name evidence="13" type="ORF">UTRI_03432</name>
</gene>
<dbReference type="PROSITE" id="PS00107">
    <property type="entry name" value="PROTEIN_KINASE_ATP"/>
    <property type="match status" value="1"/>
</dbReference>
<keyword evidence="7 10" id="KW-0067">ATP-binding</keyword>
<evidence type="ECO:0000256" key="1">
    <source>
        <dbReference type="ARBA" id="ARBA00004123"/>
    </source>
</evidence>
<evidence type="ECO:0000256" key="10">
    <source>
        <dbReference type="PROSITE-ProRule" id="PRU10141"/>
    </source>
</evidence>
<dbReference type="InterPro" id="IPR000719">
    <property type="entry name" value="Prot_kinase_dom"/>
</dbReference>
<feature type="compositionally biased region" description="Low complexity" evidence="11">
    <location>
        <begin position="90"/>
        <end position="100"/>
    </location>
</feature>
<feature type="compositionally biased region" description="Basic and acidic residues" evidence="11">
    <location>
        <begin position="41"/>
        <end position="54"/>
    </location>
</feature>
<organism evidence="13 14">
    <name type="scientific">Ustilago trichophora</name>
    <dbReference type="NCBI Taxonomy" id="86804"/>
    <lineage>
        <taxon>Eukaryota</taxon>
        <taxon>Fungi</taxon>
        <taxon>Dikarya</taxon>
        <taxon>Basidiomycota</taxon>
        <taxon>Ustilaginomycotina</taxon>
        <taxon>Ustilaginomycetes</taxon>
        <taxon>Ustilaginales</taxon>
        <taxon>Ustilaginaceae</taxon>
        <taxon>Ustilago</taxon>
    </lineage>
</organism>
<feature type="compositionally biased region" description="Low complexity" evidence="11">
    <location>
        <begin position="935"/>
        <end position="955"/>
    </location>
</feature>
<dbReference type="Pfam" id="PF00069">
    <property type="entry name" value="Pkinase"/>
    <property type="match status" value="1"/>
</dbReference>
<keyword evidence="5 10" id="KW-0547">Nucleotide-binding</keyword>
<dbReference type="CDD" id="cd07866">
    <property type="entry name" value="STKc_BUR1"/>
    <property type="match status" value="1"/>
</dbReference>
<feature type="compositionally biased region" description="Basic and acidic residues" evidence="11">
    <location>
        <begin position="247"/>
        <end position="268"/>
    </location>
</feature>
<evidence type="ECO:0000256" key="5">
    <source>
        <dbReference type="ARBA" id="ARBA00022741"/>
    </source>
</evidence>
<feature type="compositionally biased region" description="Acidic residues" evidence="11">
    <location>
        <begin position="104"/>
        <end position="113"/>
    </location>
</feature>
<dbReference type="PANTHER" id="PTHR24056:SF233">
    <property type="entry name" value="CYCLIN-DEPENDENT KINASE 9"/>
    <property type="match status" value="1"/>
</dbReference>
<feature type="compositionally biased region" description="Low complexity" evidence="11">
    <location>
        <begin position="910"/>
        <end position="923"/>
    </location>
</feature>
<feature type="domain" description="Protein kinase" evidence="12">
    <location>
        <begin position="559"/>
        <end position="878"/>
    </location>
</feature>
<dbReference type="InterPro" id="IPR017441">
    <property type="entry name" value="Protein_kinase_ATP_BS"/>
</dbReference>
<feature type="compositionally biased region" description="Basic and acidic residues" evidence="11">
    <location>
        <begin position="224"/>
        <end position="234"/>
    </location>
</feature>
<evidence type="ECO:0000256" key="4">
    <source>
        <dbReference type="ARBA" id="ARBA00022679"/>
    </source>
</evidence>
<feature type="compositionally biased region" description="Low complexity" evidence="11">
    <location>
        <begin position="1059"/>
        <end position="1068"/>
    </location>
</feature>
<name>A0A5C3E0F2_9BASI</name>
<proteinExistence type="inferred from homology"/>
<comment type="subcellular location">
    <subcellularLocation>
        <location evidence="1">Nucleus</location>
    </subcellularLocation>
</comment>
<dbReference type="OrthoDB" id="28397at2759"/>
<reference evidence="13 14" key="1">
    <citation type="submission" date="2018-03" db="EMBL/GenBank/DDBJ databases">
        <authorList>
            <person name="Guldener U."/>
        </authorList>
    </citation>
    <scope>NUCLEOTIDE SEQUENCE [LARGE SCALE GENOMIC DNA]</scope>
    <source>
        <strain evidence="13 14">NBRC100155</strain>
    </source>
</reference>
<dbReference type="InterPro" id="IPR050108">
    <property type="entry name" value="CDK"/>
</dbReference>
<dbReference type="SUPFAM" id="SSF56112">
    <property type="entry name" value="Protein kinase-like (PK-like)"/>
    <property type="match status" value="1"/>
</dbReference>
<feature type="region of interest" description="Disordered" evidence="11">
    <location>
        <begin position="458"/>
        <end position="482"/>
    </location>
</feature>
<sequence>MPPRPSDQEAMGGFRIAGIAASRAASSSNSSVAPSPSPAATREDKAPIKLDRDRHGVHRLPVKPASQSRAGDGQSRPWPQRPNAPQQQRSGSSSAGAAAATPYTDDEEEEGAIDDSPTSALESGFRPPPPKTPPHPSTTSNSRPPSEGHHRIDRDRHSNSRRDDYKSYQPQSPPKPKAQATASASYQAQASHLRSPSPQPAARRSSRDFDSGPRPPSDQRHHRQPSDRSEHDVYRPGGNGAGASSRDLYRAADERYSQQSARDWDLGKEGVPAPAKGRWANDRRNDREWVQSADRRPDRTDRDRPWEQDRYPQPRRPQRDRQNDRNGRDREISPPIARQEQPFAGWSPDPASNGNGEAFAPRPPSRMGRTEPAPLLSRDHPSSSVPNRDGGELTLKRARSPDSGRRSPPAGLLKRKANFNAVVPPALTSAEKEGLAAIENVAPGAPIQPRINTLESPVMSSNTGSAAAALPGSHPGSTLPAAASSTVATPAAAVPADANFTTTCDALDDTSVPSVRLSCLPRKLPHAPALSGRERRKARGSPIPLDQRKFVGCSSLDDYEISIKLGQGTFGEVLKGRQILTGTQVALKKVTIHDAKDGLPITALREIKLLKKLKHPSIVPVIDMAYRPSGERGKLGDVYMVEPYMDHDLNGMLENPSIRLENSQIKLYMKQLLEGTLYLHKNRILHRDMKAANLLINNKGQLQIADFGLARPYRDPGQSWTGKGWTGGTHRYTNMVVTRWYRPPELLAGEKKYGPPIDMWGIGCILAEMVMGKPLFKGTSEINQLELIAQLCGSPNETSFPGWSSLPGVKDADPTGRPDPHPEIPGQHEFGAYTRKVKERFRTLYDAGPHCADLIDKLLVLDPKKRLTAQQALEHEWFWTKPFPADPASLPKYEHSKEIDRARREWKPAPAAAAPAPAIVPGPGAMGPGGGMMGGAVRPQQQQPPQQQQQQQQQQAMGMGYMHPGPSQQRQPRPFHSRAPYAPPQQSNGIAPMGMQQSDGWVDPSGPLNYGQAGRPNMAYPGPRPFPPPNNVGGGGRHPFPGQHGQPQGNGGGGGGGSRFPHPSRGRPFPQPPPPHQHQPQHQQHGMQPHGLPPRPRSGGPQNPYSM</sequence>
<feature type="compositionally biased region" description="Low complexity" evidence="11">
    <location>
        <begin position="177"/>
        <end position="203"/>
    </location>
</feature>
<dbReference type="SMART" id="SM00220">
    <property type="entry name" value="S_TKc"/>
    <property type="match status" value="1"/>
</dbReference>
<feature type="compositionally biased region" description="Low complexity" evidence="11">
    <location>
        <begin position="1038"/>
        <end position="1047"/>
    </location>
</feature>
<feature type="compositionally biased region" description="Pro residues" evidence="11">
    <location>
        <begin position="126"/>
        <end position="136"/>
    </location>
</feature>
<dbReference type="AlphaFoldDB" id="A0A5C3E0F2"/>
<dbReference type="EMBL" id="OOIN01000007">
    <property type="protein sequence ID" value="SPO24164.1"/>
    <property type="molecule type" value="Genomic_DNA"/>
</dbReference>
<dbReference type="GO" id="GO:0008353">
    <property type="term" value="F:RNA polymerase II CTD heptapeptide repeat kinase activity"/>
    <property type="evidence" value="ECO:0007669"/>
    <property type="project" value="UniProtKB-EC"/>
</dbReference>
<evidence type="ECO:0000256" key="6">
    <source>
        <dbReference type="ARBA" id="ARBA00022777"/>
    </source>
</evidence>
<dbReference type="GO" id="GO:0005524">
    <property type="term" value="F:ATP binding"/>
    <property type="evidence" value="ECO:0007669"/>
    <property type="project" value="UniProtKB-UniRule"/>
</dbReference>
<dbReference type="Gene3D" id="3.30.200.20">
    <property type="entry name" value="Phosphorylase Kinase, domain 1"/>
    <property type="match status" value="1"/>
</dbReference>